<evidence type="ECO:0000313" key="1">
    <source>
        <dbReference type="EMBL" id="KAI8000623.1"/>
    </source>
</evidence>
<keyword evidence="2" id="KW-1185">Reference proteome</keyword>
<accession>A0ACC0GJ59</accession>
<comment type="caution">
    <text evidence="1">The sequence shown here is derived from an EMBL/GenBank/DDBJ whole genome shotgun (WGS) entry which is preliminary data.</text>
</comment>
<gene>
    <name evidence="1" type="ORF">LOK49_LG09G00792</name>
</gene>
<name>A0ACC0GJ59_9ERIC</name>
<proteinExistence type="predicted"/>
<protein>
    <submittedName>
        <fullName evidence="1">Beta-amyrin 28-monooxygenase</fullName>
    </submittedName>
</protein>
<reference evidence="1 2" key="1">
    <citation type="journal article" date="2022" name="Plant J.">
        <title>Chromosome-level genome of Camellia lanceoleosa provides a valuable resource for understanding genome evolution and self-incompatibility.</title>
        <authorList>
            <person name="Gong W."/>
            <person name="Xiao S."/>
            <person name="Wang L."/>
            <person name="Liao Z."/>
            <person name="Chang Y."/>
            <person name="Mo W."/>
            <person name="Hu G."/>
            <person name="Li W."/>
            <person name="Zhao G."/>
            <person name="Zhu H."/>
            <person name="Hu X."/>
            <person name="Ji K."/>
            <person name="Xiang X."/>
            <person name="Song Q."/>
            <person name="Yuan D."/>
            <person name="Jin S."/>
            <person name="Zhang L."/>
        </authorList>
    </citation>
    <scope>NUCLEOTIDE SEQUENCE [LARGE SCALE GENOMIC DNA]</scope>
    <source>
        <strain evidence="1">SQ_2022a</strain>
    </source>
</reference>
<dbReference type="Proteomes" id="UP001060215">
    <property type="component" value="Chromosome 8"/>
</dbReference>
<organism evidence="1 2">
    <name type="scientific">Camellia lanceoleosa</name>
    <dbReference type="NCBI Taxonomy" id="1840588"/>
    <lineage>
        <taxon>Eukaryota</taxon>
        <taxon>Viridiplantae</taxon>
        <taxon>Streptophyta</taxon>
        <taxon>Embryophyta</taxon>
        <taxon>Tracheophyta</taxon>
        <taxon>Spermatophyta</taxon>
        <taxon>Magnoliopsida</taxon>
        <taxon>eudicotyledons</taxon>
        <taxon>Gunneridae</taxon>
        <taxon>Pentapetalae</taxon>
        <taxon>asterids</taxon>
        <taxon>Ericales</taxon>
        <taxon>Theaceae</taxon>
        <taxon>Camellia</taxon>
    </lineage>
</organism>
<dbReference type="EMBL" id="CM045765">
    <property type="protein sequence ID" value="KAI8000623.1"/>
    <property type="molecule type" value="Genomic_DNA"/>
</dbReference>
<evidence type="ECO:0000313" key="2">
    <source>
        <dbReference type="Proteomes" id="UP001060215"/>
    </source>
</evidence>
<sequence length="144" mass="15966">MSPGKIRIRPHIQLLILRLQDKSSRPPTVVFAGAAGNKFLFSNENRLVQAWWPSSVYKVFPSSTQTSSKQEADIADKILGLLIAGHDTASSTCASIVMFLAELPHVYQRVYEGTANGNCVNQKLQGIVELDDIKKMKYSWNVAC</sequence>